<dbReference type="Proteomes" id="UP000682733">
    <property type="component" value="Unassembled WGS sequence"/>
</dbReference>
<dbReference type="EMBL" id="CAJNOK010027296">
    <property type="protein sequence ID" value="CAF1417657.1"/>
    <property type="molecule type" value="Genomic_DNA"/>
</dbReference>
<name>A0A8S2SAA5_9BILA</name>
<evidence type="ECO:0000313" key="2">
    <source>
        <dbReference type="EMBL" id="CAF4219497.1"/>
    </source>
</evidence>
<accession>A0A8S2SAA5</accession>
<dbReference type="AlphaFoldDB" id="A0A8S2SAA5"/>
<sequence length="134" mass="15027">MLGLRQPVTSEMVGNALNLVYENGSTMFYNNNAHNVDQSGASCLSGSQPFFTYPQFHQKQFLTSNHYSLGYHSQGMSNVNHLQTHALHRPWIQQLTQQPHAAVTNQLSQGMQTFMKPQQVNATSDIEGSILMMI</sequence>
<dbReference type="Proteomes" id="UP000677228">
    <property type="component" value="Unassembled WGS sequence"/>
</dbReference>
<evidence type="ECO:0000313" key="3">
    <source>
        <dbReference type="Proteomes" id="UP000682733"/>
    </source>
</evidence>
<reference evidence="2" key="1">
    <citation type="submission" date="2021-02" db="EMBL/GenBank/DDBJ databases">
        <authorList>
            <person name="Nowell W R."/>
        </authorList>
    </citation>
    <scope>NUCLEOTIDE SEQUENCE</scope>
</reference>
<evidence type="ECO:0000313" key="1">
    <source>
        <dbReference type="EMBL" id="CAF1417657.1"/>
    </source>
</evidence>
<protein>
    <submittedName>
        <fullName evidence="2">Uncharacterized protein</fullName>
    </submittedName>
</protein>
<proteinExistence type="predicted"/>
<organism evidence="2 3">
    <name type="scientific">Didymodactylos carnosus</name>
    <dbReference type="NCBI Taxonomy" id="1234261"/>
    <lineage>
        <taxon>Eukaryota</taxon>
        <taxon>Metazoa</taxon>
        <taxon>Spiralia</taxon>
        <taxon>Gnathifera</taxon>
        <taxon>Rotifera</taxon>
        <taxon>Eurotatoria</taxon>
        <taxon>Bdelloidea</taxon>
        <taxon>Philodinida</taxon>
        <taxon>Philodinidae</taxon>
        <taxon>Didymodactylos</taxon>
    </lineage>
</organism>
<comment type="caution">
    <text evidence="2">The sequence shown here is derived from an EMBL/GenBank/DDBJ whole genome shotgun (WGS) entry which is preliminary data.</text>
</comment>
<gene>
    <name evidence="1" type="ORF">OVA965_LOCUS33588</name>
    <name evidence="2" type="ORF">TMI583_LOCUS34480</name>
</gene>
<dbReference type="EMBL" id="CAJOBA010049050">
    <property type="protein sequence ID" value="CAF4219497.1"/>
    <property type="molecule type" value="Genomic_DNA"/>
</dbReference>